<comment type="caution">
    <text evidence="1">The sequence shown here is derived from an EMBL/GenBank/DDBJ whole genome shotgun (WGS) entry which is preliminary data.</text>
</comment>
<dbReference type="RefSeq" id="WP_036187206.1">
    <property type="nucleotide sequence ID" value="NZ_AVDA01000014.1"/>
</dbReference>
<dbReference type="Pfam" id="PF10787">
    <property type="entry name" value="YfmQ"/>
    <property type="match status" value="1"/>
</dbReference>
<dbReference type="Proteomes" id="UP000030416">
    <property type="component" value="Unassembled WGS sequence"/>
</dbReference>
<dbReference type="eggNOG" id="ENOG5032NCS">
    <property type="taxonomic scope" value="Bacteria"/>
</dbReference>
<protein>
    <submittedName>
        <fullName evidence="1">Uncharacterized protein</fullName>
    </submittedName>
</protein>
<sequence length="147" mass="16792">MTWWAVLFIIFGILIKFAMSPPSAVVGWVVSKFALHPKLDATNVIVTYNGVQLEEDEKNKITDYFNEALFLERNHIFPGTENSFLNPDTEVAPFVVSVKRNNKEMKFFLYCSKTQVDVVKQWKKKVASYCLSSENLQKFAVSSSISI</sequence>
<dbReference type="InterPro" id="IPR019723">
    <property type="entry name" value="Uncharacterised_YfmQ"/>
</dbReference>
<dbReference type="STRING" id="1384049.CD29_12740"/>
<evidence type="ECO:0000313" key="2">
    <source>
        <dbReference type="Proteomes" id="UP000030416"/>
    </source>
</evidence>
<dbReference type="EMBL" id="JPVN01000014">
    <property type="protein sequence ID" value="KGR78018.1"/>
    <property type="molecule type" value="Genomic_DNA"/>
</dbReference>
<gene>
    <name evidence="1" type="ORF">CD29_12740</name>
</gene>
<dbReference type="OrthoDB" id="2718899at2"/>
<reference evidence="1 2" key="1">
    <citation type="submission" date="2014-02" db="EMBL/GenBank/DDBJ databases">
        <title>Draft genome sequence of Lysinibacillus manganicus DSM 26584T.</title>
        <authorList>
            <person name="Zhang F."/>
            <person name="Wang G."/>
            <person name="Zhang L."/>
        </authorList>
    </citation>
    <scope>NUCLEOTIDE SEQUENCE [LARGE SCALE GENOMIC DNA]</scope>
    <source>
        <strain evidence="1 2">DSM 26584</strain>
    </source>
</reference>
<keyword evidence="2" id="KW-1185">Reference proteome</keyword>
<accession>A0A0A3I5P7</accession>
<dbReference type="AlphaFoldDB" id="A0A0A3I5P7"/>
<proteinExistence type="predicted"/>
<name>A0A0A3I5P7_9BACL</name>
<organism evidence="1 2">
    <name type="scientific">Ureibacillus manganicus DSM 26584</name>
    <dbReference type="NCBI Taxonomy" id="1384049"/>
    <lineage>
        <taxon>Bacteria</taxon>
        <taxon>Bacillati</taxon>
        <taxon>Bacillota</taxon>
        <taxon>Bacilli</taxon>
        <taxon>Bacillales</taxon>
        <taxon>Caryophanaceae</taxon>
        <taxon>Ureibacillus</taxon>
    </lineage>
</organism>
<evidence type="ECO:0000313" key="1">
    <source>
        <dbReference type="EMBL" id="KGR78018.1"/>
    </source>
</evidence>